<feature type="domain" description="RNA polymerase II assembly factor Rtp1 C-terminal" evidence="2">
    <location>
        <begin position="34"/>
        <end position="172"/>
    </location>
</feature>
<evidence type="ECO:0000256" key="1">
    <source>
        <dbReference type="SAM" id="MobiDB-lite"/>
    </source>
</evidence>
<dbReference type="GO" id="GO:0009306">
    <property type="term" value="P:protein secretion"/>
    <property type="evidence" value="ECO:0007669"/>
    <property type="project" value="TreeGrafter"/>
</dbReference>
<reference evidence="4" key="1">
    <citation type="submission" date="2017-01" db="EMBL/GenBank/DDBJ databases">
        <authorList>
            <person name="Wang Y."/>
            <person name="White M."/>
            <person name="Kvist S."/>
            <person name="Moncalvo J.-M."/>
        </authorList>
    </citation>
    <scope>NUCLEOTIDE SEQUENCE [LARGE SCALE GENOMIC DNA]</scope>
    <source>
        <strain evidence="4">COL-18-3</strain>
    </source>
</reference>
<evidence type="ECO:0000313" key="3">
    <source>
        <dbReference type="EMBL" id="OMH85372.1"/>
    </source>
</evidence>
<sequence length="208" mass="23058">MQLNPNISTSQLESTTDSNGKTMLSSSNSEYIMAIRDLQSPMIPIQAYGLVTLQNLVLEKIKADKAGNTGKNGSNGSKDDASDDSIVETSIDVFKKLIEHEDSYIYLKSISALVRILTVSDKVHKKMILRQIADGYFTEEAAIDDENSNNDGFDARLRYGEVLIQFCKNVGSAHYFGIQGQLIKANRCIVAKGNLQMPKTGVKFHRYI</sequence>
<dbReference type="InterPro" id="IPR019451">
    <property type="entry name" value="Rtp1_C1"/>
</dbReference>
<proteinExistence type="predicted"/>
<evidence type="ECO:0000259" key="2">
    <source>
        <dbReference type="Pfam" id="PF10363"/>
    </source>
</evidence>
<organism evidence="3 4">
    <name type="scientific">Zancudomyces culisetae</name>
    <name type="common">Gut fungus</name>
    <name type="synonym">Smittium culisetae</name>
    <dbReference type="NCBI Taxonomy" id="1213189"/>
    <lineage>
        <taxon>Eukaryota</taxon>
        <taxon>Fungi</taxon>
        <taxon>Fungi incertae sedis</taxon>
        <taxon>Zoopagomycota</taxon>
        <taxon>Kickxellomycotina</taxon>
        <taxon>Harpellomycetes</taxon>
        <taxon>Harpellales</taxon>
        <taxon>Legeriomycetaceae</taxon>
        <taxon>Zancudomyces</taxon>
    </lineage>
</organism>
<feature type="region of interest" description="Disordered" evidence="1">
    <location>
        <begin position="1"/>
        <end position="23"/>
    </location>
</feature>
<accession>A0A1R1PWU1</accession>
<gene>
    <name evidence="3" type="ORF">AX774_g1080</name>
</gene>
<keyword evidence="4" id="KW-1185">Reference proteome</keyword>
<dbReference type="EMBL" id="LSSK01000091">
    <property type="protein sequence ID" value="OMH85372.1"/>
    <property type="molecule type" value="Genomic_DNA"/>
</dbReference>
<dbReference type="InterPro" id="IPR039600">
    <property type="entry name" value="TANGO6/Rtp1"/>
</dbReference>
<comment type="caution">
    <text evidence="3">The sequence shown here is derived from an EMBL/GenBank/DDBJ whole genome shotgun (WGS) entry which is preliminary data.</text>
</comment>
<protein>
    <recommendedName>
        <fullName evidence="2">RNA polymerase II assembly factor Rtp1 C-terminal domain-containing protein</fullName>
    </recommendedName>
</protein>
<name>A0A1R1PWU1_ZANCU</name>
<dbReference type="AlphaFoldDB" id="A0A1R1PWU1"/>
<evidence type="ECO:0000313" key="4">
    <source>
        <dbReference type="Proteomes" id="UP000188320"/>
    </source>
</evidence>
<dbReference type="Proteomes" id="UP000188320">
    <property type="component" value="Unassembled WGS sequence"/>
</dbReference>
<dbReference type="OrthoDB" id="39591at2759"/>
<dbReference type="PANTHER" id="PTHR20959:SF1">
    <property type="entry name" value="TRANSPORT AND GOLGI ORGANIZATION PROTEIN 6 HOMOLOG"/>
    <property type="match status" value="1"/>
</dbReference>
<dbReference type="PANTHER" id="PTHR20959">
    <property type="entry name" value="TRANSPORT AND GOLGI ORGANIZATION PROTEIN 6 FAMILY MEMBER"/>
    <property type="match status" value="1"/>
</dbReference>
<dbReference type="Pfam" id="PF10363">
    <property type="entry name" value="RTP1_C1"/>
    <property type="match status" value="1"/>
</dbReference>